<proteinExistence type="predicted"/>
<protein>
    <submittedName>
        <fullName evidence="1">Uncharacterized protein</fullName>
    </submittedName>
</protein>
<dbReference type="EMBL" id="CM055101">
    <property type="protein sequence ID" value="KAJ7541946.1"/>
    <property type="molecule type" value="Genomic_DNA"/>
</dbReference>
<comment type="caution">
    <text evidence="1">The sequence shown here is derived from an EMBL/GenBank/DDBJ whole genome shotgun (WGS) entry which is preliminary data.</text>
</comment>
<evidence type="ECO:0000313" key="1">
    <source>
        <dbReference type="EMBL" id="KAJ7541946.1"/>
    </source>
</evidence>
<organism evidence="1 2">
    <name type="scientific">Diphasiastrum complanatum</name>
    <name type="common">Issler's clubmoss</name>
    <name type="synonym">Lycopodium complanatum</name>
    <dbReference type="NCBI Taxonomy" id="34168"/>
    <lineage>
        <taxon>Eukaryota</taxon>
        <taxon>Viridiplantae</taxon>
        <taxon>Streptophyta</taxon>
        <taxon>Embryophyta</taxon>
        <taxon>Tracheophyta</taxon>
        <taxon>Lycopodiopsida</taxon>
        <taxon>Lycopodiales</taxon>
        <taxon>Lycopodiaceae</taxon>
        <taxon>Lycopodioideae</taxon>
        <taxon>Diphasiastrum</taxon>
    </lineage>
</organism>
<gene>
    <name evidence="1" type="ORF">O6H91_10G082500</name>
</gene>
<reference evidence="2" key="1">
    <citation type="journal article" date="2024" name="Proc. Natl. Acad. Sci. U.S.A.">
        <title>Extraordinary preservation of gene collinearity over three hundred million years revealed in homosporous lycophytes.</title>
        <authorList>
            <person name="Li C."/>
            <person name="Wickell D."/>
            <person name="Kuo L.Y."/>
            <person name="Chen X."/>
            <person name="Nie B."/>
            <person name="Liao X."/>
            <person name="Peng D."/>
            <person name="Ji J."/>
            <person name="Jenkins J."/>
            <person name="Williams M."/>
            <person name="Shu S."/>
            <person name="Plott C."/>
            <person name="Barry K."/>
            <person name="Rajasekar S."/>
            <person name="Grimwood J."/>
            <person name="Han X."/>
            <person name="Sun S."/>
            <person name="Hou Z."/>
            <person name="He W."/>
            <person name="Dai G."/>
            <person name="Sun C."/>
            <person name="Schmutz J."/>
            <person name="Leebens-Mack J.H."/>
            <person name="Li F.W."/>
            <person name="Wang L."/>
        </authorList>
    </citation>
    <scope>NUCLEOTIDE SEQUENCE [LARGE SCALE GENOMIC DNA]</scope>
    <source>
        <strain evidence="2">cv. PW_Plant_1</strain>
    </source>
</reference>
<name>A0ACC2CIT2_DIPCM</name>
<sequence length="528" mass="60230">MSIPHRLRSIFTNVSKNVFCSEASAQDVHIPSAINTGYTATNLKTGHSMPEKPEEHATENIIPNENVVNQLPYTTTVLRVALHCEGCKRKVVEALCKIKGVKKIDISMRKQKVIVCGHIDPSTILKVIKRTGKNVEFWPSDDIQVGMSEVDKENHSKFQQSGLTYLYHTDQEGHHKSEDCPIEPIADMDNETHEVPVVFSKVKLNSYASIDAKYMNPNSEQLPTHISSMTSKFPKSIPQKDVETRRLHSVTNVDDKKPVSVQEKFPPRRSTSYIPDNSDTAYSYLSERPAHHRRHATYEDDRSELVPPRGPADRFIRKLTGSYADSHRYHNSNTFPVGVERRKRTKEAFDDMESDNEPEELFAVMKTKKGLRFVPVDSSPLLRKPTKNLPDDSESELRRQHRVLKIQTPHAATRGISSKQATIPCKYCSDKYCSDIESTYSTPAAYSPQHVSRAPGSLRPHRIARHKPSPSPDYRTADQFPGEDEEEEEEEDGEEKEEDEEEEDMELGRRRELARPRSRSGLHYHPVR</sequence>
<keyword evidence="2" id="KW-1185">Reference proteome</keyword>
<evidence type="ECO:0000313" key="2">
    <source>
        <dbReference type="Proteomes" id="UP001162992"/>
    </source>
</evidence>
<dbReference type="Proteomes" id="UP001162992">
    <property type="component" value="Chromosome 10"/>
</dbReference>
<accession>A0ACC2CIT2</accession>